<evidence type="ECO:0000313" key="2">
    <source>
        <dbReference type="EMBL" id="TNN71194.1"/>
    </source>
</evidence>
<protein>
    <submittedName>
        <fullName evidence="2">Uncharacterized protein</fullName>
    </submittedName>
</protein>
<proteinExistence type="predicted"/>
<feature type="compositionally biased region" description="Pro residues" evidence="1">
    <location>
        <begin position="119"/>
        <end position="133"/>
    </location>
</feature>
<reference evidence="2 3" key="1">
    <citation type="submission" date="2019-03" db="EMBL/GenBank/DDBJ databases">
        <title>First draft genome of Liparis tanakae, snailfish: a comprehensive survey of snailfish specific genes.</title>
        <authorList>
            <person name="Kim W."/>
            <person name="Song I."/>
            <person name="Jeong J.-H."/>
            <person name="Kim D."/>
            <person name="Kim S."/>
            <person name="Ryu S."/>
            <person name="Song J.Y."/>
            <person name="Lee S.K."/>
        </authorList>
    </citation>
    <scope>NUCLEOTIDE SEQUENCE [LARGE SCALE GENOMIC DNA]</scope>
    <source>
        <tissue evidence="2">Muscle</tissue>
    </source>
</reference>
<feature type="region of interest" description="Disordered" evidence="1">
    <location>
        <begin position="1"/>
        <end position="38"/>
    </location>
</feature>
<evidence type="ECO:0000313" key="3">
    <source>
        <dbReference type="Proteomes" id="UP000314294"/>
    </source>
</evidence>
<feature type="region of interest" description="Disordered" evidence="1">
    <location>
        <begin position="118"/>
        <end position="139"/>
    </location>
</feature>
<dbReference type="EMBL" id="SRLO01000153">
    <property type="protein sequence ID" value="TNN71194.1"/>
    <property type="molecule type" value="Genomic_DNA"/>
</dbReference>
<name>A0A4Z2I1N7_9TELE</name>
<sequence length="139" mass="15237">MGRGGKLSQQQPARTYTFREKKEAPIQPAEADSQKVNVSSRINKSVAGEDCRWLAVTFSGPSVTSRSSGTFNTDRRSPRRRYEILQFPLDDDEDEFLGGVCGGLKDFERFRLLALLPGPLLPPPPLPTPPPAAAPLATE</sequence>
<dbReference type="AlphaFoldDB" id="A0A4Z2I1N7"/>
<comment type="caution">
    <text evidence="2">The sequence shown here is derived from an EMBL/GenBank/DDBJ whole genome shotgun (WGS) entry which is preliminary data.</text>
</comment>
<gene>
    <name evidence="2" type="ORF">EYF80_018542</name>
</gene>
<accession>A0A4Z2I1N7</accession>
<keyword evidence="3" id="KW-1185">Reference proteome</keyword>
<dbReference type="Proteomes" id="UP000314294">
    <property type="component" value="Unassembled WGS sequence"/>
</dbReference>
<evidence type="ECO:0000256" key="1">
    <source>
        <dbReference type="SAM" id="MobiDB-lite"/>
    </source>
</evidence>
<organism evidence="2 3">
    <name type="scientific">Liparis tanakae</name>
    <name type="common">Tanaka's snailfish</name>
    <dbReference type="NCBI Taxonomy" id="230148"/>
    <lineage>
        <taxon>Eukaryota</taxon>
        <taxon>Metazoa</taxon>
        <taxon>Chordata</taxon>
        <taxon>Craniata</taxon>
        <taxon>Vertebrata</taxon>
        <taxon>Euteleostomi</taxon>
        <taxon>Actinopterygii</taxon>
        <taxon>Neopterygii</taxon>
        <taxon>Teleostei</taxon>
        <taxon>Neoteleostei</taxon>
        <taxon>Acanthomorphata</taxon>
        <taxon>Eupercaria</taxon>
        <taxon>Perciformes</taxon>
        <taxon>Cottioidei</taxon>
        <taxon>Cottales</taxon>
        <taxon>Liparidae</taxon>
        <taxon>Liparis</taxon>
    </lineage>
</organism>